<feature type="domain" description="EF-hand" evidence="1">
    <location>
        <begin position="59"/>
        <end position="94"/>
    </location>
</feature>
<dbReference type="InterPro" id="IPR002048">
    <property type="entry name" value="EF_hand_dom"/>
</dbReference>
<dbReference type="GO" id="GO:0005737">
    <property type="term" value="C:cytoplasm"/>
    <property type="evidence" value="ECO:0007669"/>
    <property type="project" value="TreeGrafter"/>
</dbReference>
<dbReference type="InterPro" id="IPR042798">
    <property type="entry name" value="EFCAB9"/>
</dbReference>
<dbReference type="PANTHER" id="PTHR47065:SF1">
    <property type="entry name" value="EF-HAND CALCIUM-BINDING DOMAIN-CONTAINING PROTEIN 9"/>
    <property type="match status" value="1"/>
</dbReference>
<dbReference type="GO" id="GO:0097228">
    <property type="term" value="C:sperm principal piece"/>
    <property type="evidence" value="ECO:0007669"/>
    <property type="project" value="TreeGrafter"/>
</dbReference>
<evidence type="ECO:0000313" key="3">
    <source>
        <dbReference type="RefSeq" id="XP_006021151.1"/>
    </source>
</evidence>
<dbReference type="SUPFAM" id="SSF47473">
    <property type="entry name" value="EF-hand"/>
    <property type="match status" value="1"/>
</dbReference>
<dbReference type="InParanoid" id="A0A1U7RN85"/>
<sequence length="189" mass="22890">MKLRPECFLQFLHLDKMYCLLSVRNARALVEYFQMLDVHKKNTLNDLQFYHFLHYVTDLTRRQIMLVFDLLDWNATGEIGLDEFYMLVCILLAHENHLEKQFIYRHSWPVFELLDMDGGHTIGPKEFQATRFLFNINKEELEKIFRDFDVSGDESLNYKEFKMFTIFCIDRQQKKEKEKKSIELKKSQK</sequence>
<feature type="domain" description="EF-hand" evidence="1">
    <location>
        <begin position="136"/>
        <end position="171"/>
    </location>
</feature>
<dbReference type="PANTHER" id="PTHR47065">
    <property type="entry name" value="EF-HAND CALCIUM-BINDING DOMAIN-CONTAINING PROTEIN 9"/>
    <property type="match status" value="1"/>
</dbReference>
<dbReference type="PROSITE" id="PS50222">
    <property type="entry name" value="EF_HAND_2"/>
    <property type="match status" value="2"/>
</dbReference>
<reference evidence="3" key="1">
    <citation type="submission" date="2025-08" db="UniProtKB">
        <authorList>
            <consortium name="RefSeq"/>
        </authorList>
    </citation>
    <scope>IDENTIFICATION</scope>
</reference>
<evidence type="ECO:0000259" key="1">
    <source>
        <dbReference type="PROSITE" id="PS50222"/>
    </source>
</evidence>
<dbReference type="GeneID" id="102376191"/>
<evidence type="ECO:0000313" key="2">
    <source>
        <dbReference type="Proteomes" id="UP000189705"/>
    </source>
</evidence>
<dbReference type="GO" id="GO:0030317">
    <property type="term" value="P:flagellated sperm motility"/>
    <property type="evidence" value="ECO:0007669"/>
    <property type="project" value="TreeGrafter"/>
</dbReference>
<dbReference type="GO" id="GO:0061891">
    <property type="term" value="F:calcium ion sensor activity"/>
    <property type="evidence" value="ECO:0007669"/>
    <property type="project" value="TreeGrafter"/>
</dbReference>
<accession>A0A1U7RN85</accession>
<protein>
    <submittedName>
        <fullName evidence="3">EF-hand calcium-binding domain-containing protein 9</fullName>
    </submittedName>
</protein>
<name>A0A1U7RN85_ALLSI</name>
<gene>
    <name evidence="3" type="primary">EFCAB9</name>
</gene>
<dbReference type="OrthoDB" id="186625at2759"/>
<dbReference type="Proteomes" id="UP000189705">
    <property type="component" value="Unplaced"/>
</dbReference>
<dbReference type="CDD" id="cd00051">
    <property type="entry name" value="EFh"/>
    <property type="match status" value="1"/>
</dbReference>
<dbReference type="STRING" id="38654.A0A1U7RN85"/>
<dbReference type="AlphaFoldDB" id="A0A1U7RN85"/>
<dbReference type="KEGG" id="asn:102376191"/>
<dbReference type="Gene3D" id="1.10.238.10">
    <property type="entry name" value="EF-hand"/>
    <property type="match status" value="2"/>
</dbReference>
<proteinExistence type="predicted"/>
<organism evidence="2 3">
    <name type="scientific">Alligator sinensis</name>
    <name type="common">Chinese alligator</name>
    <dbReference type="NCBI Taxonomy" id="38654"/>
    <lineage>
        <taxon>Eukaryota</taxon>
        <taxon>Metazoa</taxon>
        <taxon>Chordata</taxon>
        <taxon>Craniata</taxon>
        <taxon>Vertebrata</taxon>
        <taxon>Euteleostomi</taxon>
        <taxon>Archelosauria</taxon>
        <taxon>Archosauria</taxon>
        <taxon>Crocodylia</taxon>
        <taxon>Alligatoridae</taxon>
        <taxon>Alligatorinae</taxon>
        <taxon>Alligator</taxon>
    </lineage>
</organism>
<dbReference type="RefSeq" id="XP_006021151.1">
    <property type="nucleotide sequence ID" value="XM_006021089.1"/>
</dbReference>
<dbReference type="InterPro" id="IPR011992">
    <property type="entry name" value="EF-hand-dom_pair"/>
</dbReference>
<dbReference type="CTD" id="285588"/>
<dbReference type="eggNOG" id="KOG0027">
    <property type="taxonomic scope" value="Eukaryota"/>
</dbReference>
<dbReference type="GO" id="GO:0005509">
    <property type="term" value="F:calcium ion binding"/>
    <property type="evidence" value="ECO:0007669"/>
    <property type="project" value="InterPro"/>
</dbReference>
<keyword evidence="2" id="KW-1185">Reference proteome</keyword>